<keyword evidence="3" id="KW-1185">Reference proteome</keyword>
<comment type="caution">
    <text evidence="2">The sequence shown here is derived from an EMBL/GenBank/DDBJ whole genome shotgun (WGS) entry which is preliminary data.</text>
</comment>
<keyword evidence="1" id="KW-0472">Membrane</keyword>
<dbReference type="AlphaFoldDB" id="A0A9D4F3N2"/>
<dbReference type="Proteomes" id="UP000828390">
    <property type="component" value="Unassembled WGS sequence"/>
</dbReference>
<organism evidence="2 3">
    <name type="scientific">Dreissena polymorpha</name>
    <name type="common">Zebra mussel</name>
    <name type="synonym">Mytilus polymorpha</name>
    <dbReference type="NCBI Taxonomy" id="45954"/>
    <lineage>
        <taxon>Eukaryota</taxon>
        <taxon>Metazoa</taxon>
        <taxon>Spiralia</taxon>
        <taxon>Lophotrochozoa</taxon>
        <taxon>Mollusca</taxon>
        <taxon>Bivalvia</taxon>
        <taxon>Autobranchia</taxon>
        <taxon>Heteroconchia</taxon>
        <taxon>Euheterodonta</taxon>
        <taxon>Imparidentia</taxon>
        <taxon>Neoheterodontei</taxon>
        <taxon>Myida</taxon>
        <taxon>Dreissenoidea</taxon>
        <taxon>Dreissenidae</taxon>
        <taxon>Dreissena</taxon>
    </lineage>
</organism>
<feature type="transmembrane region" description="Helical" evidence="1">
    <location>
        <begin position="70"/>
        <end position="91"/>
    </location>
</feature>
<evidence type="ECO:0000313" key="3">
    <source>
        <dbReference type="Proteomes" id="UP000828390"/>
    </source>
</evidence>
<keyword evidence="1" id="KW-1133">Transmembrane helix</keyword>
<sequence>MLDCDFLAVIYTSDYVIVNTVRVDISVTTDAAKIGYPYSTNIKHIVTTTDMTHIFTSFATTKKSIAPLTITFYVIGGVILLFVIVIGVIVFRIDSCLSDYQIQWMCIRIYPVYKHIQKHLRPSRMRTFIRLQNAFQTCHLLFKTCHLPVSRCLKLWKMILKMIHCTVLSFIERPGKSSK</sequence>
<reference evidence="2" key="2">
    <citation type="submission" date="2020-11" db="EMBL/GenBank/DDBJ databases">
        <authorList>
            <person name="McCartney M.A."/>
            <person name="Auch B."/>
            <person name="Kono T."/>
            <person name="Mallez S."/>
            <person name="Becker A."/>
            <person name="Gohl D.M."/>
            <person name="Silverstein K.A.T."/>
            <person name="Koren S."/>
            <person name="Bechman K.B."/>
            <person name="Herman A."/>
            <person name="Abrahante J.E."/>
            <person name="Garbe J."/>
        </authorList>
    </citation>
    <scope>NUCLEOTIDE SEQUENCE</scope>
    <source>
        <strain evidence="2">Duluth1</strain>
        <tissue evidence="2">Whole animal</tissue>
    </source>
</reference>
<proteinExistence type="predicted"/>
<keyword evidence="1" id="KW-0812">Transmembrane</keyword>
<dbReference type="EMBL" id="JAIWYP010000007">
    <property type="protein sequence ID" value="KAH3791770.1"/>
    <property type="molecule type" value="Genomic_DNA"/>
</dbReference>
<reference evidence="2" key="1">
    <citation type="journal article" date="2019" name="bioRxiv">
        <title>The Genome of the Zebra Mussel, Dreissena polymorpha: A Resource for Invasive Species Research.</title>
        <authorList>
            <person name="McCartney M.A."/>
            <person name="Auch B."/>
            <person name="Kono T."/>
            <person name="Mallez S."/>
            <person name="Zhang Y."/>
            <person name="Obille A."/>
            <person name="Becker A."/>
            <person name="Abrahante J.E."/>
            <person name="Garbe J."/>
            <person name="Badalamenti J.P."/>
            <person name="Herman A."/>
            <person name="Mangelson H."/>
            <person name="Liachko I."/>
            <person name="Sullivan S."/>
            <person name="Sone E.D."/>
            <person name="Koren S."/>
            <person name="Silverstein K.A.T."/>
            <person name="Beckman K.B."/>
            <person name="Gohl D.M."/>
        </authorList>
    </citation>
    <scope>NUCLEOTIDE SEQUENCE</scope>
    <source>
        <strain evidence="2">Duluth1</strain>
        <tissue evidence="2">Whole animal</tissue>
    </source>
</reference>
<evidence type="ECO:0000313" key="2">
    <source>
        <dbReference type="EMBL" id="KAH3791770.1"/>
    </source>
</evidence>
<accession>A0A9D4F3N2</accession>
<evidence type="ECO:0000256" key="1">
    <source>
        <dbReference type="SAM" id="Phobius"/>
    </source>
</evidence>
<gene>
    <name evidence="2" type="ORF">DPMN_145260</name>
</gene>
<protein>
    <submittedName>
        <fullName evidence="2">Uncharacterized protein</fullName>
    </submittedName>
</protein>
<name>A0A9D4F3N2_DREPO</name>